<evidence type="ECO:0000256" key="4">
    <source>
        <dbReference type="ARBA" id="ARBA00022448"/>
    </source>
</evidence>
<organism evidence="11 12">
    <name type="scientific">Monopterus albus</name>
    <name type="common">Swamp eel</name>
    <dbReference type="NCBI Taxonomy" id="43700"/>
    <lineage>
        <taxon>Eukaryota</taxon>
        <taxon>Metazoa</taxon>
        <taxon>Chordata</taxon>
        <taxon>Craniata</taxon>
        <taxon>Vertebrata</taxon>
        <taxon>Euteleostomi</taxon>
        <taxon>Actinopterygii</taxon>
        <taxon>Neopterygii</taxon>
        <taxon>Teleostei</taxon>
        <taxon>Neoteleostei</taxon>
        <taxon>Acanthomorphata</taxon>
        <taxon>Anabantaria</taxon>
        <taxon>Synbranchiformes</taxon>
        <taxon>Synbranchidae</taxon>
        <taxon>Monopterus</taxon>
    </lineage>
</organism>
<keyword evidence="6 9" id="KW-1133">Transmembrane helix</keyword>
<feature type="transmembrane region" description="Helical" evidence="9">
    <location>
        <begin position="216"/>
        <end position="237"/>
    </location>
</feature>
<evidence type="ECO:0000256" key="9">
    <source>
        <dbReference type="SAM" id="Phobius"/>
    </source>
</evidence>
<evidence type="ECO:0000256" key="2">
    <source>
        <dbReference type="ARBA" id="ARBA00008335"/>
    </source>
</evidence>
<feature type="transmembrane region" description="Helical" evidence="9">
    <location>
        <begin position="463"/>
        <end position="485"/>
    </location>
</feature>
<feature type="compositionally biased region" description="Low complexity" evidence="8">
    <location>
        <begin position="567"/>
        <end position="586"/>
    </location>
</feature>
<evidence type="ECO:0000256" key="3">
    <source>
        <dbReference type="ARBA" id="ARBA00015072"/>
    </source>
</evidence>
<dbReference type="InterPro" id="IPR036259">
    <property type="entry name" value="MFS_trans_sf"/>
</dbReference>
<dbReference type="PANTHER" id="PTHR23511:SF5">
    <property type="entry name" value="MAJOR FACILITATOR-TYPE TRANSPORTER HXNZ-RELATED"/>
    <property type="match status" value="1"/>
</dbReference>
<evidence type="ECO:0000256" key="7">
    <source>
        <dbReference type="ARBA" id="ARBA00023136"/>
    </source>
</evidence>
<name>A0A3Q3J1T9_MONAL</name>
<dbReference type="SUPFAM" id="SSF103473">
    <property type="entry name" value="MFS general substrate transporter"/>
    <property type="match status" value="1"/>
</dbReference>
<keyword evidence="12" id="KW-1185">Reference proteome</keyword>
<comment type="subcellular location">
    <subcellularLocation>
        <location evidence="1">Cytoplasmic vesicle</location>
        <location evidence="1">Secretory vesicle</location>
        <location evidence="1">Synaptic vesicle membrane</location>
        <topology evidence="1">Multi-pass membrane protein</topology>
    </subcellularLocation>
</comment>
<accession>A0A3Q3J1T9</accession>
<dbReference type="PROSITE" id="PS50850">
    <property type="entry name" value="MFS"/>
    <property type="match status" value="1"/>
</dbReference>
<feature type="region of interest" description="Disordered" evidence="8">
    <location>
        <begin position="557"/>
        <end position="592"/>
    </location>
</feature>
<reference evidence="11" key="1">
    <citation type="submission" date="2025-08" db="UniProtKB">
        <authorList>
            <consortium name="Ensembl"/>
        </authorList>
    </citation>
    <scope>IDENTIFICATION</scope>
</reference>
<dbReference type="Ensembl" id="ENSMALT00000007184.1">
    <property type="protein sequence ID" value="ENSMALP00000007037.1"/>
    <property type="gene ID" value="ENSMALG00000005016.1"/>
</dbReference>
<evidence type="ECO:0000259" key="10">
    <source>
        <dbReference type="PROSITE" id="PS50850"/>
    </source>
</evidence>
<dbReference type="OrthoDB" id="4139357at2759"/>
<feature type="transmembrane region" description="Helical" evidence="9">
    <location>
        <begin position="192"/>
        <end position="210"/>
    </location>
</feature>
<dbReference type="RefSeq" id="XP_020441378.1">
    <property type="nucleotide sequence ID" value="XM_020585722.1"/>
</dbReference>
<feature type="transmembrane region" description="Helical" evidence="9">
    <location>
        <begin position="526"/>
        <end position="546"/>
    </location>
</feature>
<keyword evidence="7 9" id="KW-0472">Membrane</keyword>
<dbReference type="AlphaFoldDB" id="A0A3Q3J1T9"/>
<evidence type="ECO:0000313" key="12">
    <source>
        <dbReference type="Proteomes" id="UP000261600"/>
    </source>
</evidence>
<dbReference type="InterPro" id="IPR011701">
    <property type="entry name" value="MFS"/>
</dbReference>
<dbReference type="Pfam" id="PF07690">
    <property type="entry name" value="MFS_1"/>
    <property type="match status" value="1"/>
</dbReference>
<reference evidence="11" key="2">
    <citation type="submission" date="2025-09" db="UniProtKB">
        <authorList>
            <consortium name="Ensembl"/>
        </authorList>
    </citation>
    <scope>IDENTIFICATION</scope>
</reference>
<feature type="transmembrane region" description="Helical" evidence="9">
    <location>
        <begin position="358"/>
        <end position="377"/>
    </location>
</feature>
<evidence type="ECO:0000256" key="1">
    <source>
        <dbReference type="ARBA" id="ARBA00004644"/>
    </source>
</evidence>
<dbReference type="GO" id="GO:0030672">
    <property type="term" value="C:synaptic vesicle membrane"/>
    <property type="evidence" value="ECO:0007669"/>
    <property type="project" value="UniProtKB-SubCell"/>
</dbReference>
<keyword evidence="5 9" id="KW-0812">Transmembrane</keyword>
<feature type="transmembrane region" description="Helical" evidence="9">
    <location>
        <begin position="440"/>
        <end position="457"/>
    </location>
</feature>
<dbReference type="InterPro" id="IPR047969">
    <property type="entry name" value="SVOP-like_MFS_dom"/>
</dbReference>
<keyword evidence="4" id="KW-0813">Transport</keyword>
<dbReference type="GeneID" id="109951299"/>
<feature type="transmembrane region" description="Helical" evidence="9">
    <location>
        <begin position="249"/>
        <end position="271"/>
    </location>
</feature>
<feature type="transmembrane region" description="Helical" evidence="9">
    <location>
        <begin position="497"/>
        <end position="520"/>
    </location>
</feature>
<sequence length="592" mass="65880">MLCWYCSDWVSHRNHRCTSRFDDNSLVFVCQSAHSSLDAEMENLSKSTKIAYKRWKNPDLGDEAQSADHGYGAQDTFNEISTITATTVDSGRRQSASGYGTNKSEETFTVDDALEAIGFGIFQWKISLVTGLAWIADAMEMMILSVLGPQLNCEWRLPGYQVALITSVVFVGMGCSSPIWGKISDKYGRKTGLTVCMCWTLYYGLLSAFAPMYGWILVLRGLVGFGIGGAPQSVTLYSEFLPVKMRGICIMLIGAFWAIGAVFEVLLALWIMPTLGWRWLLGLSTIPMAIFVCFCFWLPESPRFDVLMGKRRRAMDTLTRIAKDNGKAMPRGRIAANQQNDRGQIKDLFTPRYWKTTLLLWFIWFSNAFSYYGIVLLTTEMFQSGDSCGTTQQAKIEPSCSLECKYLTSDDYRDLLWTTLAEFPGLLVILVVEYIGRKQSMALCFFMFSLSLLPLYACIGRTALTVFIFIARAFISGGYQVVFVYTPEVFPTENRALAMGTSSAVARLGALITPFVAQVLLRTSVYLTLSVYCGCCLLAGVASLILPIETLGRSLQETSLDQESERSTTTTTSQSNGTPQSSNQPQINQEGF</sequence>
<dbReference type="CDD" id="cd17441">
    <property type="entry name" value="MFS_SVOP"/>
    <property type="match status" value="1"/>
</dbReference>
<dbReference type="GO" id="GO:0022857">
    <property type="term" value="F:transmembrane transporter activity"/>
    <property type="evidence" value="ECO:0007669"/>
    <property type="project" value="InterPro"/>
</dbReference>
<feature type="transmembrane region" description="Helical" evidence="9">
    <location>
        <begin position="415"/>
        <end position="435"/>
    </location>
</feature>
<dbReference type="InterPro" id="IPR005828">
    <property type="entry name" value="MFS_sugar_transport-like"/>
</dbReference>
<dbReference type="STRING" id="43700.ENSMALP00000007037"/>
<evidence type="ECO:0000256" key="5">
    <source>
        <dbReference type="ARBA" id="ARBA00022692"/>
    </source>
</evidence>
<dbReference type="KEGG" id="malb:109951299"/>
<dbReference type="Gene3D" id="1.20.1250.20">
    <property type="entry name" value="MFS general substrate transporter like domains"/>
    <property type="match status" value="1"/>
</dbReference>
<evidence type="ECO:0000256" key="6">
    <source>
        <dbReference type="ARBA" id="ARBA00022989"/>
    </source>
</evidence>
<feature type="transmembrane region" description="Helical" evidence="9">
    <location>
        <begin position="159"/>
        <end position="180"/>
    </location>
</feature>
<feature type="transmembrane region" description="Helical" evidence="9">
    <location>
        <begin position="126"/>
        <end position="147"/>
    </location>
</feature>
<evidence type="ECO:0000256" key="8">
    <source>
        <dbReference type="SAM" id="MobiDB-lite"/>
    </source>
</evidence>
<dbReference type="InterPro" id="IPR020846">
    <property type="entry name" value="MFS_dom"/>
</dbReference>
<dbReference type="Pfam" id="PF00083">
    <property type="entry name" value="Sugar_tr"/>
    <property type="match status" value="1"/>
</dbReference>
<dbReference type="Proteomes" id="UP000261600">
    <property type="component" value="Unplaced"/>
</dbReference>
<feature type="domain" description="Major facilitator superfamily (MFS) profile" evidence="10">
    <location>
        <begin position="126"/>
        <end position="551"/>
    </location>
</feature>
<dbReference type="PANTHER" id="PTHR23511">
    <property type="entry name" value="SYNAPTIC VESICLE GLYCOPROTEIN 2"/>
    <property type="match status" value="1"/>
</dbReference>
<feature type="transmembrane region" description="Helical" evidence="9">
    <location>
        <begin position="277"/>
        <end position="298"/>
    </location>
</feature>
<comment type="similarity">
    <text evidence="2">Belongs to the major facilitator superfamily.</text>
</comment>
<proteinExistence type="inferred from homology"/>
<evidence type="ECO:0000313" key="11">
    <source>
        <dbReference type="Ensembl" id="ENSMALP00000007037.1"/>
    </source>
</evidence>
<protein>
    <recommendedName>
        <fullName evidence="3">Synaptic vesicle 2-related protein</fullName>
    </recommendedName>
</protein>